<proteinExistence type="predicted"/>
<sequence>METLSDHAEECDAFRAAGVGDDMSMFHAFQVGYRLGMKRKRQDVEDYGALQHSREFNGGEIPADFSRYHMRWRGIEMKLKGCWLRDKEGRTEERQGWVEFKRDSLGQFIVDFGVDTVKGEVHAYKVDDQPLSSKGDWASLQGVVSLPLGFL</sequence>
<dbReference type="HOGENOM" id="CLU_1731458_0_0_1"/>
<reference evidence="2" key="1">
    <citation type="journal article" date="2013" name="Genome Announc.">
        <title>Draft genome sequence of the grapevine dieback fungus Eutypa lata UCR-EL1.</title>
        <authorList>
            <person name="Blanco-Ulate B."/>
            <person name="Rolshausen P.E."/>
            <person name="Cantu D."/>
        </authorList>
    </citation>
    <scope>NUCLEOTIDE SEQUENCE [LARGE SCALE GENOMIC DNA]</scope>
    <source>
        <strain evidence="2">UCR-EL1</strain>
    </source>
</reference>
<organism evidence="1 2">
    <name type="scientific">Eutypa lata (strain UCR-EL1)</name>
    <name type="common">Grapevine dieback disease fungus</name>
    <name type="synonym">Eutypa armeniacae</name>
    <dbReference type="NCBI Taxonomy" id="1287681"/>
    <lineage>
        <taxon>Eukaryota</taxon>
        <taxon>Fungi</taxon>
        <taxon>Dikarya</taxon>
        <taxon>Ascomycota</taxon>
        <taxon>Pezizomycotina</taxon>
        <taxon>Sordariomycetes</taxon>
        <taxon>Xylariomycetidae</taxon>
        <taxon>Xylariales</taxon>
        <taxon>Diatrypaceae</taxon>
        <taxon>Eutypa</taxon>
    </lineage>
</organism>
<name>M7T1G2_EUTLA</name>
<dbReference type="Proteomes" id="UP000012174">
    <property type="component" value="Unassembled WGS sequence"/>
</dbReference>
<dbReference type="EMBL" id="KB705383">
    <property type="protein sequence ID" value="EMR72774.1"/>
    <property type="molecule type" value="Genomic_DNA"/>
</dbReference>
<keyword evidence="2" id="KW-1185">Reference proteome</keyword>
<gene>
    <name evidence="1" type="ORF">UCREL1_175</name>
</gene>
<evidence type="ECO:0000313" key="2">
    <source>
        <dbReference type="Proteomes" id="UP000012174"/>
    </source>
</evidence>
<dbReference type="KEGG" id="ela:UCREL1_175"/>
<evidence type="ECO:0000313" key="1">
    <source>
        <dbReference type="EMBL" id="EMR72774.1"/>
    </source>
</evidence>
<protein>
    <submittedName>
        <fullName evidence="1">Uncharacterized protein</fullName>
    </submittedName>
</protein>
<dbReference type="AlphaFoldDB" id="M7T1G2"/>
<accession>M7T1G2</accession>